<evidence type="ECO:0000313" key="2">
    <source>
        <dbReference type="Proteomes" id="UP000199532"/>
    </source>
</evidence>
<dbReference type="EMBL" id="FNXY01000004">
    <property type="protein sequence ID" value="SEI92529.1"/>
    <property type="molecule type" value="Genomic_DNA"/>
</dbReference>
<gene>
    <name evidence="1" type="ORF">SAMN04487995_2577</name>
</gene>
<sequence length="64" mass="7431">MKTNQEIAEEINRLMSLYINEVESSNLKPLTANMYITHTQNFIRWIEGDFNPGERASKKNSKAD</sequence>
<dbReference type="Proteomes" id="UP000199532">
    <property type="component" value="Unassembled WGS sequence"/>
</dbReference>
<dbReference type="OrthoDB" id="2084771at2"/>
<reference evidence="1 2" key="1">
    <citation type="submission" date="2016-10" db="EMBL/GenBank/DDBJ databases">
        <authorList>
            <person name="de Groot N.N."/>
        </authorList>
    </citation>
    <scope>NUCLEOTIDE SEQUENCE [LARGE SCALE GENOMIC DNA]</scope>
    <source>
        <strain evidence="1 2">DSM 19938</strain>
    </source>
</reference>
<protein>
    <recommendedName>
        <fullName evidence="3">Phage integrase, N-terminal SAM-like domain</fullName>
    </recommendedName>
</protein>
<evidence type="ECO:0000313" key="1">
    <source>
        <dbReference type="EMBL" id="SEI92529.1"/>
    </source>
</evidence>
<proteinExistence type="predicted"/>
<keyword evidence="2" id="KW-1185">Reference proteome</keyword>
<dbReference type="RefSeq" id="WP_090335584.1">
    <property type="nucleotide sequence ID" value="NZ_FNXY01000004.1"/>
</dbReference>
<dbReference type="AlphaFoldDB" id="A0A1H6UJW0"/>
<evidence type="ECO:0008006" key="3">
    <source>
        <dbReference type="Google" id="ProtNLM"/>
    </source>
</evidence>
<accession>A0A1H6UJW0</accession>
<name>A0A1H6UJW0_9BACT</name>
<organism evidence="1 2">
    <name type="scientific">Dyadobacter koreensis</name>
    <dbReference type="NCBI Taxonomy" id="408657"/>
    <lineage>
        <taxon>Bacteria</taxon>
        <taxon>Pseudomonadati</taxon>
        <taxon>Bacteroidota</taxon>
        <taxon>Cytophagia</taxon>
        <taxon>Cytophagales</taxon>
        <taxon>Spirosomataceae</taxon>
        <taxon>Dyadobacter</taxon>
    </lineage>
</organism>